<evidence type="ECO:0000256" key="1">
    <source>
        <dbReference type="SAM" id="MobiDB-lite"/>
    </source>
</evidence>
<gene>
    <name evidence="2" type="ORF">KHLLAP_LOCUS4720</name>
</gene>
<dbReference type="Proteomes" id="UP001295740">
    <property type="component" value="Unassembled WGS sequence"/>
</dbReference>
<dbReference type="SUPFAM" id="SSF53335">
    <property type="entry name" value="S-adenosyl-L-methionine-dependent methyltransferases"/>
    <property type="match status" value="1"/>
</dbReference>
<dbReference type="InterPro" id="IPR029063">
    <property type="entry name" value="SAM-dependent_MTases_sf"/>
</dbReference>
<keyword evidence="3" id="KW-1185">Reference proteome</keyword>
<comment type="caution">
    <text evidence="2">The sequence shown here is derived from an EMBL/GenBank/DDBJ whole genome shotgun (WGS) entry which is preliminary data.</text>
</comment>
<dbReference type="Gene3D" id="3.40.50.150">
    <property type="entry name" value="Vaccinia Virus protein VP39"/>
    <property type="match status" value="1"/>
</dbReference>
<accession>A0AAI8VAT9</accession>
<proteinExistence type="predicted"/>
<sequence>MNAPHMGPKICWAGACARVKRTRIKRYLIPVLLQKLLEGHLHDWRFDELKQRQWIDIWKMMSQSHRRKREWSCPGLEALNLPLESGLFEITEGEGGESLSLSEASRSPNPYSPVNTLITTTTATNTQPNPSQKRPTPTILSIGCGNGLSEALLQDQLPSADVIGVEVQSATVRYLDEHHVRLVRGTWDIAAEAEDVDVWVWVYPREPRLVRAYLEKFGLATVTTTRTTSTAPPGSAEMDAGPTPTSTPTNRPRVWRLVWLGPRVDWEDYEPVLRASVFGDHVEVFCGSEGGLAAEEMMAVETISDDHVEI</sequence>
<reference evidence="2" key="1">
    <citation type="submission" date="2023-10" db="EMBL/GenBank/DDBJ databases">
        <authorList>
            <person name="Hackl T."/>
        </authorList>
    </citation>
    <scope>NUCLEOTIDE SEQUENCE</scope>
</reference>
<protein>
    <submittedName>
        <fullName evidence="2">Uu.00g116460.m01.CDS01</fullName>
    </submittedName>
</protein>
<dbReference type="EMBL" id="CAUWAG010000006">
    <property type="protein sequence ID" value="CAJ2504252.1"/>
    <property type="molecule type" value="Genomic_DNA"/>
</dbReference>
<evidence type="ECO:0000313" key="2">
    <source>
        <dbReference type="EMBL" id="CAJ2504252.1"/>
    </source>
</evidence>
<evidence type="ECO:0000313" key="3">
    <source>
        <dbReference type="Proteomes" id="UP001295740"/>
    </source>
</evidence>
<dbReference type="AlphaFoldDB" id="A0AAI8VAT9"/>
<name>A0AAI8VAT9_9PEZI</name>
<feature type="region of interest" description="Disordered" evidence="1">
    <location>
        <begin position="225"/>
        <end position="249"/>
    </location>
</feature>
<organism evidence="2 3">
    <name type="scientific">Anthostomella pinea</name>
    <dbReference type="NCBI Taxonomy" id="933095"/>
    <lineage>
        <taxon>Eukaryota</taxon>
        <taxon>Fungi</taxon>
        <taxon>Dikarya</taxon>
        <taxon>Ascomycota</taxon>
        <taxon>Pezizomycotina</taxon>
        <taxon>Sordariomycetes</taxon>
        <taxon>Xylariomycetidae</taxon>
        <taxon>Xylariales</taxon>
        <taxon>Xylariaceae</taxon>
        <taxon>Anthostomella</taxon>
    </lineage>
</organism>